<evidence type="ECO:0000313" key="2">
    <source>
        <dbReference type="EMBL" id="SMR99908.1"/>
    </source>
</evidence>
<name>A0A1Y6IQK9_9VIBR</name>
<dbReference type="InterPro" id="IPR056955">
    <property type="entry name" value="ORC-CDC6-like"/>
</dbReference>
<protein>
    <submittedName>
        <fullName evidence="2">Uncharacterized protein</fullName>
    </submittedName>
</protein>
<dbReference type="AlphaFoldDB" id="A0A1Y6IQK9"/>
<reference evidence="2 3" key="1">
    <citation type="submission" date="2017-05" db="EMBL/GenBank/DDBJ databases">
        <authorList>
            <person name="Song R."/>
            <person name="Chenine A.L."/>
            <person name="Ruprecht R.M."/>
        </authorList>
    </citation>
    <scope>NUCLEOTIDE SEQUENCE [LARGE SCALE GENOMIC DNA]</scope>
    <source>
        <strain evidence="2 3">CECT 7927</strain>
    </source>
</reference>
<evidence type="ECO:0000313" key="1">
    <source>
        <dbReference type="EMBL" id="MDW6003303.1"/>
    </source>
</evidence>
<organism evidence="2 3">
    <name type="scientific">Vibrio mangrovi</name>
    <dbReference type="NCBI Taxonomy" id="474394"/>
    <lineage>
        <taxon>Bacteria</taxon>
        <taxon>Pseudomonadati</taxon>
        <taxon>Pseudomonadota</taxon>
        <taxon>Gammaproteobacteria</taxon>
        <taxon>Vibrionales</taxon>
        <taxon>Vibrionaceae</taxon>
        <taxon>Vibrio</taxon>
    </lineage>
</organism>
<dbReference type="EMBL" id="JAWRCO010000001">
    <property type="protein sequence ID" value="MDW6003303.1"/>
    <property type="molecule type" value="Genomic_DNA"/>
</dbReference>
<keyword evidence="4" id="KW-1185">Reference proteome</keyword>
<dbReference type="OrthoDB" id="8311018at2"/>
<dbReference type="InterPro" id="IPR027417">
    <property type="entry name" value="P-loop_NTPase"/>
</dbReference>
<dbReference type="SUPFAM" id="SSF52540">
    <property type="entry name" value="P-loop containing nucleoside triphosphate hydrolases"/>
    <property type="match status" value="1"/>
</dbReference>
<proteinExistence type="predicted"/>
<accession>A0A1Y6IQK9</accession>
<gene>
    <name evidence="1" type="ORF">SBX37_10630</name>
    <name evidence="2" type="ORF">VIM7927_01146</name>
</gene>
<dbReference type="Proteomes" id="UP000196125">
    <property type="component" value="Unassembled WGS sequence"/>
</dbReference>
<sequence length="600" mass="68256">MTTNLKNVFEASNARDFTSNQLVNEFIWTDSFSEILCSTKNQIVLGSRGSGKTALVKMLSHQNLRKLAKKNIDKADKKESENIEEANRIIQEKSLIATYIPLKVEWVNSLENYENAKDKYFIWSLNLATCARLIDTAKSCIEAYVENEVKGALIQRSICKSLSRMWILPRSINNFPELSRELETLEYEKNLMFNKESMGLELTNEEKSLGLAFHGNLFSPFTIATKQISRVLDIPTSCKWILCLDEAEFLSKEHHQILNTHMRSANDIFFKITTMPYRHHTLSTTVEANVNVGHDLEYVYIDKLGTINKNQKTSDKTIQEFATKLFINRLRQFDNDNVKTLEGLVGHSRLTQDTNELITDDDLLVLIDNHCNKATNARAKKLYKENKKRFDDEIGRKNRGILLLRDEYHNRIGSSNSSLYSGVAIIARCSDGNPRRLFRLFNHLLNSSSGELSSILPATVQSKRIKSFSHSELEVIKFEKGGKSSFELIKAIGSYFKVKTLEEKLGSDLPQAISIQHSVDDRVWAAIKSAVDLGLLYPVVKKDSNERSLFPVKEGVFSLANCLAPHFNLFPRVGRGVSISTVMNSSKVIEQMELFENEEC</sequence>
<dbReference type="EMBL" id="FXXI01000001">
    <property type="protein sequence ID" value="SMR99908.1"/>
    <property type="molecule type" value="Genomic_DNA"/>
</dbReference>
<evidence type="ECO:0000313" key="4">
    <source>
        <dbReference type="Proteomes" id="UP001283366"/>
    </source>
</evidence>
<dbReference type="Proteomes" id="UP001283366">
    <property type="component" value="Unassembled WGS sequence"/>
</dbReference>
<evidence type="ECO:0000313" key="3">
    <source>
        <dbReference type="Proteomes" id="UP000196125"/>
    </source>
</evidence>
<reference evidence="1 4" key="2">
    <citation type="submission" date="2023-11" db="EMBL/GenBank/DDBJ databases">
        <title>Plant-associative lifestyle of Vibrio porteresiae and its evolutionary dynamics.</title>
        <authorList>
            <person name="Rameshkumar N."/>
            <person name="Kirti K."/>
        </authorList>
    </citation>
    <scope>NUCLEOTIDE SEQUENCE [LARGE SCALE GENOMIC DNA]</scope>
    <source>
        <strain evidence="1 4">MSSRF38</strain>
    </source>
</reference>
<dbReference type="Pfam" id="PF24389">
    <property type="entry name" value="ORC-CDC6-like"/>
    <property type="match status" value="1"/>
</dbReference>
<dbReference type="RefSeq" id="WP_087479896.1">
    <property type="nucleotide sequence ID" value="NZ_AP024883.1"/>
</dbReference>